<evidence type="ECO:0000259" key="2">
    <source>
        <dbReference type="Pfam" id="PF07000"/>
    </source>
</evidence>
<sequence length="560" mass="63337">MSDSPQSGSPETRNSYSQLLDILDNWKNDLDQIKSIYPAKKNTIQTGLKKFHTLVSKDLELYSNDQNKKQKSKPKKVHYSITIDIVADDGCTWIKVFNKPIHSYWKLLSILEADNIDFFDSSDSSDQEFDDIQQSDFGNSLSSKSNTPDESNRQNTENTLTKKPTIIQTSLGPVWDVSNCSILKLPFFKKTSVYSSASNNFLINFNPPKLVFLFRNDTDHIKDKVFLDYSNALFDKVKSLLLQFGIHAHKFNSIFDELYSPNIPLNQGNIKNPVWSNNSATFSSFENSPTLLEYSLNQNSPQVDDKSFQNQSSSIAVFSPHLTDTIVLDITSVCALISVTSHSNQQMPIPPEFYTPWLKIQQEDESKTPILNIMCRMFKNKRLVTTSSVYKRILDTASKVGGKNEYARFRSLFITNPTIEQCLPEKNTPAYSQGYPIANSIEDLWKNWLSLPDSQNSIPHIEIIDPVPSDRFIKLYENVNNPSDKNSSLSKKSFSQINLDVFGTADALKHSLTTANYNVCSLISNVGIHGLVIEIHAPRSLSEPRLCRNLIPLATSKNVD</sequence>
<evidence type="ECO:0000313" key="3">
    <source>
        <dbReference type="EMBL" id="PVV04183.1"/>
    </source>
</evidence>
<accession>A0A2T9ZHU9</accession>
<feature type="domain" description="DUF1308" evidence="2">
    <location>
        <begin position="328"/>
        <end position="415"/>
    </location>
</feature>
<reference evidence="3 4" key="1">
    <citation type="journal article" date="2018" name="MBio">
        <title>Comparative Genomics Reveals the Core Gene Toolbox for the Fungus-Insect Symbiosis.</title>
        <authorList>
            <person name="Wang Y."/>
            <person name="Stata M."/>
            <person name="Wang W."/>
            <person name="Stajich J.E."/>
            <person name="White M.M."/>
            <person name="Moncalvo J.M."/>
        </authorList>
    </citation>
    <scope>NUCLEOTIDE SEQUENCE [LARGE SCALE GENOMIC DNA]</scope>
    <source>
        <strain evidence="3 4">SC-DP-2</strain>
    </source>
</reference>
<gene>
    <name evidence="3" type="ORF">BB560_001326</name>
</gene>
<comment type="caution">
    <text evidence="3">The sequence shown here is derived from an EMBL/GenBank/DDBJ whole genome shotgun (WGS) entry which is preliminary data.</text>
</comment>
<protein>
    <recommendedName>
        <fullName evidence="2">DUF1308 domain-containing protein</fullName>
    </recommendedName>
</protein>
<dbReference type="Pfam" id="PF07000">
    <property type="entry name" value="DUF1308"/>
    <property type="match status" value="1"/>
</dbReference>
<dbReference type="EMBL" id="MBFS01000152">
    <property type="protein sequence ID" value="PVV04183.1"/>
    <property type="molecule type" value="Genomic_DNA"/>
</dbReference>
<evidence type="ECO:0000256" key="1">
    <source>
        <dbReference type="SAM" id="MobiDB-lite"/>
    </source>
</evidence>
<feature type="compositionally biased region" description="Polar residues" evidence="1">
    <location>
        <begin position="138"/>
        <end position="162"/>
    </location>
</feature>
<dbReference type="PANTHER" id="PTHR13379:SF0">
    <property type="entry name" value="UPF0415 PROTEIN C7ORF25"/>
    <property type="match status" value="1"/>
</dbReference>
<proteinExistence type="predicted"/>
<feature type="region of interest" description="Disordered" evidence="1">
    <location>
        <begin position="134"/>
        <end position="162"/>
    </location>
</feature>
<keyword evidence="4" id="KW-1185">Reference proteome</keyword>
<organism evidence="3 4">
    <name type="scientific">Smittium megazygosporum</name>
    <dbReference type="NCBI Taxonomy" id="133381"/>
    <lineage>
        <taxon>Eukaryota</taxon>
        <taxon>Fungi</taxon>
        <taxon>Fungi incertae sedis</taxon>
        <taxon>Zoopagomycota</taxon>
        <taxon>Kickxellomycotina</taxon>
        <taxon>Harpellomycetes</taxon>
        <taxon>Harpellales</taxon>
        <taxon>Legeriomycetaceae</taxon>
        <taxon>Smittium</taxon>
    </lineage>
</organism>
<dbReference type="Proteomes" id="UP000245609">
    <property type="component" value="Unassembled WGS sequence"/>
</dbReference>
<dbReference type="InterPro" id="IPR010733">
    <property type="entry name" value="DUF1308"/>
</dbReference>
<dbReference type="PANTHER" id="PTHR13379">
    <property type="entry name" value="UNCHARACTERIZED DUF1308"/>
    <property type="match status" value="1"/>
</dbReference>
<dbReference type="AlphaFoldDB" id="A0A2T9ZHU9"/>
<dbReference type="OrthoDB" id="441890at2759"/>
<name>A0A2T9ZHU9_9FUNG</name>
<evidence type="ECO:0000313" key="4">
    <source>
        <dbReference type="Proteomes" id="UP000245609"/>
    </source>
</evidence>